<organism evidence="2 3">
    <name type="scientific">Methanoculleus bourgensis</name>
    <dbReference type="NCBI Taxonomy" id="83986"/>
    <lineage>
        <taxon>Archaea</taxon>
        <taxon>Methanobacteriati</taxon>
        <taxon>Methanobacteriota</taxon>
        <taxon>Stenosarchaea group</taxon>
        <taxon>Methanomicrobia</taxon>
        <taxon>Methanomicrobiales</taxon>
        <taxon>Methanomicrobiaceae</taxon>
        <taxon>Methanoculleus</taxon>
    </lineage>
</organism>
<proteinExistence type="inferred from homology"/>
<dbReference type="GeneID" id="27138011"/>
<reference evidence="2 3" key="1">
    <citation type="submission" date="2016-01" db="EMBL/GenBank/DDBJ databases">
        <authorList>
            <person name="Manzoor S."/>
        </authorList>
    </citation>
    <scope>NUCLEOTIDE SEQUENCE [LARGE SCALE GENOMIC DNA]</scope>
    <source>
        <strain evidence="2">Methanoculleus sp MAB1</strain>
    </source>
</reference>
<evidence type="ECO:0000313" key="3">
    <source>
        <dbReference type="Proteomes" id="UP000069850"/>
    </source>
</evidence>
<dbReference type="SUPFAM" id="SSF51735">
    <property type="entry name" value="NAD(P)-binding Rossmann-fold domains"/>
    <property type="match status" value="1"/>
</dbReference>
<dbReference type="GO" id="GO:0003978">
    <property type="term" value="F:UDP-glucose 4-epimerase activity"/>
    <property type="evidence" value="ECO:0007669"/>
    <property type="project" value="UniProtKB-EC"/>
</dbReference>
<dbReference type="RefSeq" id="WP_082864941.1">
    <property type="nucleotide sequence ID" value="NZ_DAIMMY010000022.1"/>
</dbReference>
<dbReference type="Gene3D" id="3.90.25.10">
    <property type="entry name" value="UDP-galactose 4-epimerase, domain 1"/>
    <property type="match status" value="2"/>
</dbReference>
<dbReference type="CDD" id="cd05234">
    <property type="entry name" value="UDP_G4E_2_SDR_e"/>
    <property type="match status" value="1"/>
</dbReference>
<comment type="similarity">
    <text evidence="1">Belongs to the NAD(P)-dependent epimerase/dehydratase family.</text>
</comment>
<dbReference type="AlphaFoldDB" id="A0A0X3BN67"/>
<dbReference type="EC" id="5.1.3.2" evidence="2"/>
<dbReference type="Proteomes" id="UP000069850">
    <property type="component" value="Chromosome 1"/>
</dbReference>
<gene>
    <name evidence="2" type="ORF">MMAB1_2343</name>
</gene>
<accession>A0A0X3BN67</accession>
<dbReference type="Pfam" id="PF01370">
    <property type="entry name" value="Epimerase"/>
    <property type="match status" value="1"/>
</dbReference>
<evidence type="ECO:0000256" key="1">
    <source>
        <dbReference type="ARBA" id="ARBA00007637"/>
    </source>
</evidence>
<dbReference type="InterPro" id="IPR001509">
    <property type="entry name" value="Epimerase_deHydtase"/>
</dbReference>
<protein>
    <submittedName>
        <fullName evidence="2">UDP-glucose 4-epimerase</fullName>
        <ecNumber evidence="2">5.1.3.2</ecNumber>
    </submittedName>
</protein>
<sequence>MMFCIVTGGAGFIGSHVVDALVAAGNDVLVIDDCSAGTPENLAQHLASGQVTFIRQNLLDDGWQEHLEGGDRVYHIAADPDVRQSAMTPDSQVRNNVIATYRVLEAMRAHDVPELVFTSTSTVYGEASVIPTPETYTPLEPISVYGATKLACEALISSYCHSFDMRAWVYRFANIIGERSNHGVIWDFIRKLRENPRELEILGDGRQTKSYLEVGECVRAVQFGIDHSHDPVNTFNIGSEDWIDVVTIADIVAEEMDLSGVRYRFTGGARGWVGDVPKMQLSVEKLKSLGWRCGTTSQASVRTAVRAMLE</sequence>
<dbReference type="OrthoDB" id="4907at2157"/>
<dbReference type="PANTHER" id="PTHR43000">
    <property type="entry name" value="DTDP-D-GLUCOSE 4,6-DEHYDRATASE-RELATED"/>
    <property type="match status" value="1"/>
</dbReference>
<dbReference type="KEGG" id="mema:MMAB1_2343"/>
<name>A0A0X3BN67_9EURY</name>
<evidence type="ECO:0000313" key="2">
    <source>
        <dbReference type="EMBL" id="CVK33556.1"/>
    </source>
</evidence>
<dbReference type="EMBL" id="LT158599">
    <property type="protein sequence ID" value="CVK33556.1"/>
    <property type="molecule type" value="Genomic_DNA"/>
</dbReference>
<dbReference type="InterPro" id="IPR036291">
    <property type="entry name" value="NAD(P)-bd_dom_sf"/>
</dbReference>
<keyword evidence="2" id="KW-0413">Isomerase</keyword>
<dbReference type="Gene3D" id="3.40.50.720">
    <property type="entry name" value="NAD(P)-binding Rossmann-like Domain"/>
    <property type="match status" value="1"/>
</dbReference>